<feature type="signal peptide" evidence="1">
    <location>
        <begin position="1"/>
        <end position="21"/>
    </location>
</feature>
<feature type="chain" id="PRO_5036137287" evidence="1">
    <location>
        <begin position="22"/>
        <end position="97"/>
    </location>
</feature>
<evidence type="ECO:0000313" key="2">
    <source>
        <dbReference type="EMBL" id="KAA1080502.1"/>
    </source>
</evidence>
<proteinExistence type="predicted"/>
<organism evidence="2 4">
    <name type="scientific">Puccinia graminis f. sp. tritici</name>
    <dbReference type="NCBI Taxonomy" id="56615"/>
    <lineage>
        <taxon>Eukaryota</taxon>
        <taxon>Fungi</taxon>
        <taxon>Dikarya</taxon>
        <taxon>Basidiomycota</taxon>
        <taxon>Pucciniomycotina</taxon>
        <taxon>Pucciniomycetes</taxon>
        <taxon>Pucciniales</taxon>
        <taxon>Pucciniaceae</taxon>
        <taxon>Puccinia</taxon>
    </lineage>
</organism>
<dbReference type="EMBL" id="VSWC01000131">
    <property type="protein sequence ID" value="KAA1080502.1"/>
    <property type="molecule type" value="Genomic_DNA"/>
</dbReference>
<keyword evidence="1" id="KW-0732">Signal</keyword>
<evidence type="ECO:0000313" key="3">
    <source>
        <dbReference type="EMBL" id="KAA1131465.1"/>
    </source>
</evidence>
<gene>
    <name evidence="2" type="ORF">PGT21_009505</name>
    <name evidence="3" type="ORF">PGTUg99_017410</name>
</gene>
<dbReference type="AlphaFoldDB" id="A0A5B0MV28"/>
<protein>
    <submittedName>
        <fullName evidence="2">Uncharacterized protein</fullName>
    </submittedName>
</protein>
<dbReference type="Proteomes" id="UP000324748">
    <property type="component" value="Unassembled WGS sequence"/>
</dbReference>
<dbReference type="Proteomes" id="UP000325313">
    <property type="component" value="Unassembled WGS sequence"/>
</dbReference>
<accession>A0A5B0MV28</accession>
<comment type="caution">
    <text evidence="2">The sequence shown here is derived from an EMBL/GenBank/DDBJ whole genome shotgun (WGS) entry which is preliminary data.</text>
</comment>
<evidence type="ECO:0000313" key="4">
    <source>
        <dbReference type="Proteomes" id="UP000324748"/>
    </source>
</evidence>
<dbReference type="OrthoDB" id="10520754at2759"/>
<dbReference type="EMBL" id="VDEP01000103">
    <property type="protein sequence ID" value="KAA1131465.1"/>
    <property type="molecule type" value="Genomic_DNA"/>
</dbReference>
<evidence type="ECO:0000313" key="5">
    <source>
        <dbReference type="Proteomes" id="UP000325313"/>
    </source>
</evidence>
<name>A0A5B0MV28_PUCGR</name>
<sequence length="97" mass="9980">MLARAALTLLSCLLIVNMVVATDATPENRLCSGGKIVGILVGGAVIRTDPNGTWKGEPSGKGCQCSSKGFGCLTAPKSGYLPTKTPTICVKLDQPCN</sequence>
<reference evidence="4 5" key="1">
    <citation type="submission" date="2019-05" db="EMBL/GenBank/DDBJ databases">
        <title>Emergence of the Ug99 lineage of the wheat stem rust pathogen through somatic hybridization.</title>
        <authorList>
            <person name="Li F."/>
            <person name="Upadhyaya N.M."/>
            <person name="Sperschneider J."/>
            <person name="Matny O."/>
            <person name="Nguyen-Phuc H."/>
            <person name="Mago R."/>
            <person name="Raley C."/>
            <person name="Miller M.E."/>
            <person name="Silverstein K.A.T."/>
            <person name="Henningsen E."/>
            <person name="Hirsch C.D."/>
            <person name="Visser B."/>
            <person name="Pretorius Z.A."/>
            <person name="Steffenson B.J."/>
            <person name="Schwessinger B."/>
            <person name="Dodds P.N."/>
            <person name="Figueroa M."/>
        </authorList>
    </citation>
    <scope>NUCLEOTIDE SEQUENCE [LARGE SCALE GENOMIC DNA]</scope>
    <source>
        <strain evidence="2">21-0</strain>
        <strain evidence="3 5">Ug99</strain>
    </source>
</reference>
<evidence type="ECO:0000256" key="1">
    <source>
        <dbReference type="SAM" id="SignalP"/>
    </source>
</evidence>
<keyword evidence="4" id="KW-1185">Reference proteome</keyword>